<dbReference type="Pfam" id="PF07690">
    <property type="entry name" value="MFS_1"/>
    <property type="match status" value="1"/>
</dbReference>
<accession>A0ABR2I7C2</accession>
<dbReference type="InterPro" id="IPR011701">
    <property type="entry name" value="MFS"/>
</dbReference>
<comment type="similarity">
    <text evidence="2">Belongs to the major facilitator superfamily. TCR/Tet family.</text>
</comment>
<keyword evidence="3 7" id="KW-0812">Transmembrane</keyword>
<feature type="transmembrane region" description="Helical" evidence="7">
    <location>
        <begin position="74"/>
        <end position="102"/>
    </location>
</feature>
<comment type="caution">
    <text evidence="8">The sequence shown here is derived from an EMBL/GenBank/DDBJ whole genome shotgun (WGS) entry which is preliminary data.</text>
</comment>
<sequence length="561" mass="60426">MSGPNPTSSPAEEPSNMTEKPPETTPETATARATAAAPNTNHHESTSVKENEVKPEDSQHDHDAEPVYATGFKLFTIMTAITLPCFLMLLDTSIIVTAIPVITNRFNSLPDVGWYGSAYLIASAVLQPLTGKIYMSFNSKWTFMGFFALFELGSLLRRRHGHFGHPDGAFTIIAGCSPMVKRPTLIGLLSGISQLGIVLGPLIGGALTEHSTWRWCFYLNLPIGGAVFVVLALIHIPEQIEKPPWKTVIRTLPAQLDLVGFAIFAPAAIMLLLALEYGGIIYPWNSRYVIGLFCGAGATFLLWLAWDYHKGDAAMIPLSMAKKRVVWSGSLTYGFFLAQMFTVSYYLPIYFQAINGASPTLSGVYMLPLMAPHVAFSFLSGVLVGKVGYFLPFGLVGGALAAVSNGLFSTMGVGTSTGQWVGYQIIGGAARGIALQVPIIAVQNSLPPPQIPIAMALLMFSQALGGSLFLSFASTIFTNSLKTLIPQYAPSVDPQQIIDVGATGFRGIIRNPQELDGVLAGYARSVDRVHYLTAAAAVASFFTCCFVGLKDIRKRNQPSKV</sequence>
<feature type="transmembrane region" description="Helical" evidence="7">
    <location>
        <begin position="217"/>
        <end position="237"/>
    </location>
</feature>
<evidence type="ECO:0000256" key="2">
    <source>
        <dbReference type="ARBA" id="ARBA00007520"/>
    </source>
</evidence>
<feature type="transmembrane region" description="Helical" evidence="7">
    <location>
        <begin position="258"/>
        <end position="282"/>
    </location>
</feature>
<gene>
    <name evidence="8" type="ORF">PGQ11_009741</name>
</gene>
<feature type="transmembrane region" description="Helical" evidence="7">
    <location>
        <begin position="420"/>
        <end position="441"/>
    </location>
</feature>
<evidence type="ECO:0000256" key="5">
    <source>
        <dbReference type="ARBA" id="ARBA00023136"/>
    </source>
</evidence>
<comment type="subcellular location">
    <subcellularLocation>
        <location evidence="1">Membrane</location>
        <topology evidence="1">Multi-pass membrane protein</topology>
    </subcellularLocation>
</comment>
<feature type="compositionally biased region" description="Low complexity" evidence="6">
    <location>
        <begin position="25"/>
        <end position="38"/>
    </location>
</feature>
<evidence type="ECO:0000256" key="3">
    <source>
        <dbReference type="ARBA" id="ARBA00022692"/>
    </source>
</evidence>
<evidence type="ECO:0000256" key="1">
    <source>
        <dbReference type="ARBA" id="ARBA00004141"/>
    </source>
</evidence>
<keyword evidence="9" id="KW-1185">Reference proteome</keyword>
<evidence type="ECO:0000313" key="8">
    <source>
        <dbReference type="EMBL" id="KAK8859007.1"/>
    </source>
</evidence>
<feature type="transmembrane region" description="Helical" evidence="7">
    <location>
        <begin position="453"/>
        <end position="477"/>
    </location>
</feature>
<keyword evidence="5 7" id="KW-0472">Membrane</keyword>
<feature type="compositionally biased region" description="Polar residues" evidence="6">
    <location>
        <begin position="1"/>
        <end position="10"/>
    </location>
</feature>
<feature type="transmembrane region" description="Helical" evidence="7">
    <location>
        <begin position="185"/>
        <end position="205"/>
    </location>
</feature>
<feature type="transmembrane region" description="Helical" evidence="7">
    <location>
        <begin position="326"/>
        <end position="351"/>
    </location>
</feature>
<feature type="region of interest" description="Disordered" evidence="6">
    <location>
        <begin position="1"/>
        <end position="62"/>
    </location>
</feature>
<dbReference type="PANTHER" id="PTHR23501:SF193">
    <property type="entry name" value="MULTIDRUG TRANSPORTER, PUTATIVE (AFU_ORTHOLOGUE AFUA_8G00940)-RELATED"/>
    <property type="match status" value="1"/>
</dbReference>
<dbReference type="CDD" id="cd17502">
    <property type="entry name" value="MFS_Azr1_MDR_like"/>
    <property type="match status" value="1"/>
</dbReference>
<evidence type="ECO:0000313" key="9">
    <source>
        <dbReference type="Proteomes" id="UP001390339"/>
    </source>
</evidence>
<keyword evidence="4 7" id="KW-1133">Transmembrane helix</keyword>
<evidence type="ECO:0000256" key="7">
    <source>
        <dbReference type="SAM" id="Phobius"/>
    </source>
</evidence>
<reference evidence="8 9" key="1">
    <citation type="journal article" date="2024" name="IMA Fungus">
        <title>Apiospora arundinis, a panoply of carbohydrate-active enzymes and secondary metabolites.</title>
        <authorList>
            <person name="Sorensen T."/>
            <person name="Petersen C."/>
            <person name="Muurmann A.T."/>
            <person name="Christiansen J.V."/>
            <person name="Brundto M.L."/>
            <person name="Overgaard C.K."/>
            <person name="Boysen A.T."/>
            <person name="Wollenberg R.D."/>
            <person name="Larsen T.O."/>
            <person name="Sorensen J.L."/>
            <person name="Nielsen K.L."/>
            <person name="Sondergaard T.E."/>
        </authorList>
    </citation>
    <scope>NUCLEOTIDE SEQUENCE [LARGE SCALE GENOMIC DNA]</scope>
    <source>
        <strain evidence="8 9">AAU 773</strain>
    </source>
</reference>
<feature type="transmembrane region" description="Helical" evidence="7">
    <location>
        <begin position="363"/>
        <end position="384"/>
    </location>
</feature>
<feature type="compositionally biased region" description="Basic and acidic residues" evidence="6">
    <location>
        <begin position="41"/>
        <end position="62"/>
    </location>
</feature>
<dbReference type="PANTHER" id="PTHR23501">
    <property type="entry name" value="MAJOR FACILITATOR SUPERFAMILY"/>
    <property type="match status" value="1"/>
</dbReference>
<dbReference type="Proteomes" id="UP001390339">
    <property type="component" value="Unassembled WGS sequence"/>
</dbReference>
<feature type="transmembrane region" description="Helical" evidence="7">
    <location>
        <begin position="389"/>
        <end position="408"/>
    </location>
</feature>
<feature type="transmembrane region" description="Helical" evidence="7">
    <location>
        <begin position="114"/>
        <end position="135"/>
    </location>
</feature>
<dbReference type="Gene3D" id="1.20.1720.10">
    <property type="entry name" value="Multidrug resistance protein D"/>
    <property type="match status" value="1"/>
</dbReference>
<dbReference type="Gene3D" id="1.20.1250.20">
    <property type="entry name" value="MFS general substrate transporter like domains"/>
    <property type="match status" value="2"/>
</dbReference>
<dbReference type="SUPFAM" id="SSF103473">
    <property type="entry name" value="MFS general substrate transporter"/>
    <property type="match status" value="1"/>
</dbReference>
<evidence type="ECO:0000256" key="4">
    <source>
        <dbReference type="ARBA" id="ARBA00022989"/>
    </source>
</evidence>
<protein>
    <submittedName>
        <fullName evidence="8">MFS multidrug transporter</fullName>
    </submittedName>
</protein>
<proteinExistence type="inferred from homology"/>
<organism evidence="8 9">
    <name type="scientific">Apiospora arundinis</name>
    <dbReference type="NCBI Taxonomy" id="335852"/>
    <lineage>
        <taxon>Eukaryota</taxon>
        <taxon>Fungi</taxon>
        <taxon>Dikarya</taxon>
        <taxon>Ascomycota</taxon>
        <taxon>Pezizomycotina</taxon>
        <taxon>Sordariomycetes</taxon>
        <taxon>Xylariomycetidae</taxon>
        <taxon>Amphisphaeriales</taxon>
        <taxon>Apiosporaceae</taxon>
        <taxon>Apiospora</taxon>
    </lineage>
</organism>
<name>A0ABR2I7C2_9PEZI</name>
<dbReference type="EMBL" id="JAPCWZ010000006">
    <property type="protein sequence ID" value="KAK8859007.1"/>
    <property type="molecule type" value="Genomic_DNA"/>
</dbReference>
<dbReference type="InterPro" id="IPR036259">
    <property type="entry name" value="MFS_trans_sf"/>
</dbReference>
<evidence type="ECO:0000256" key="6">
    <source>
        <dbReference type="SAM" id="MobiDB-lite"/>
    </source>
</evidence>
<feature type="transmembrane region" description="Helical" evidence="7">
    <location>
        <begin position="288"/>
        <end position="306"/>
    </location>
</feature>